<dbReference type="Proteomes" id="UP001346869">
    <property type="component" value="Unassembled WGS sequence"/>
</dbReference>
<name>A0AAN7WT84_ELEMC</name>
<protein>
    <submittedName>
        <fullName evidence="2">Uncharacterized protein</fullName>
    </submittedName>
</protein>
<evidence type="ECO:0000313" key="2">
    <source>
        <dbReference type="EMBL" id="KAK5848452.1"/>
    </source>
</evidence>
<feature type="region of interest" description="Disordered" evidence="1">
    <location>
        <begin position="60"/>
        <end position="89"/>
    </location>
</feature>
<keyword evidence="3" id="KW-1185">Reference proteome</keyword>
<reference evidence="2 3" key="1">
    <citation type="journal article" date="2023" name="Genes (Basel)">
        <title>Chromosome-Level Genome Assembly and Circadian Gene Repertoire of the Patagonia Blennie Eleginops maclovinus-The Closest Ancestral Proxy of Antarctic Cryonotothenioids.</title>
        <authorList>
            <person name="Cheng C.C."/>
            <person name="Rivera-Colon A.G."/>
            <person name="Minhas B.F."/>
            <person name="Wilson L."/>
            <person name="Rayamajhi N."/>
            <person name="Vargas-Chacoff L."/>
            <person name="Catchen J.M."/>
        </authorList>
    </citation>
    <scope>NUCLEOTIDE SEQUENCE [LARGE SCALE GENOMIC DNA]</scope>
    <source>
        <strain evidence="2">JMC-PN-2008</strain>
    </source>
</reference>
<dbReference type="AlphaFoldDB" id="A0AAN7WT84"/>
<proteinExistence type="predicted"/>
<organism evidence="2 3">
    <name type="scientific">Eleginops maclovinus</name>
    <name type="common">Patagonian blennie</name>
    <name type="synonym">Eleginus maclovinus</name>
    <dbReference type="NCBI Taxonomy" id="56733"/>
    <lineage>
        <taxon>Eukaryota</taxon>
        <taxon>Metazoa</taxon>
        <taxon>Chordata</taxon>
        <taxon>Craniata</taxon>
        <taxon>Vertebrata</taxon>
        <taxon>Euteleostomi</taxon>
        <taxon>Actinopterygii</taxon>
        <taxon>Neopterygii</taxon>
        <taxon>Teleostei</taxon>
        <taxon>Neoteleostei</taxon>
        <taxon>Acanthomorphata</taxon>
        <taxon>Eupercaria</taxon>
        <taxon>Perciformes</taxon>
        <taxon>Notothenioidei</taxon>
        <taxon>Eleginopidae</taxon>
        <taxon>Eleginops</taxon>
    </lineage>
</organism>
<accession>A0AAN7WT84</accession>
<comment type="caution">
    <text evidence="2">The sequence shown here is derived from an EMBL/GenBank/DDBJ whole genome shotgun (WGS) entry which is preliminary data.</text>
</comment>
<reference evidence="2 3" key="2">
    <citation type="journal article" date="2023" name="Mol. Biol. Evol.">
        <title>Genomics of Secondarily Temperate Adaptation in the Only Non-Antarctic Icefish.</title>
        <authorList>
            <person name="Rivera-Colon A.G."/>
            <person name="Rayamajhi N."/>
            <person name="Minhas B.F."/>
            <person name="Madrigal G."/>
            <person name="Bilyk K.T."/>
            <person name="Yoon V."/>
            <person name="Hune M."/>
            <person name="Gregory S."/>
            <person name="Cheng C.H.C."/>
            <person name="Catchen J.M."/>
        </authorList>
    </citation>
    <scope>NUCLEOTIDE SEQUENCE [LARGE SCALE GENOMIC DNA]</scope>
    <source>
        <strain evidence="2">JMC-PN-2008</strain>
    </source>
</reference>
<gene>
    <name evidence="2" type="ORF">PBY51_006065</name>
</gene>
<evidence type="ECO:0000256" key="1">
    <source>
        <dbReference type="SAM" id="MobiDB-lite"/>
    </source>
</evidence>
<sequence length="89" mass="9649">MLATYSRTGTLLGTNLIFWDSRRATPDSSAHRVLVTAARGGGETALEYNTLARQDTMKVRLQNRTPSPDKSVARIRDGSPEQESGSPAS</sequence>
<evidence type="ECO:0000313" key="3">
    <source>
        <dbReference type="Proteomes" id="UP001346869"/>
    </source>
</evidence>
<dbReference type="EMBL" id="JAUZQC010000025">
    <property type="protein sequence ID" value="KAK5848452.1"/>
    <property type="molecule type" value="Genomic_DNA"/>
</dbReference>